<evidence type="ECO:0000313" key="5">
    <source>
        <dbReference type="Proteomes" id="UP000030652"/>
    </source>
</evidence>
<dbReference type="InterPro" id="IPR006016">
    <property type="entry name" value="UspA"/>
</dbReference>
<evidence type="ECO:0000256" key="1">
    <source>
        <dbReference type="ARBA" id="ARBA00008791"/>
    </source>
</evidence>
<dbReference type="PANTHER" id="PTHR46268:SF15">
    <property type="entry name" value="UNIVERSAL STRESS PROTEIN HP_0031"/>
    <property type="match status" value="1"/>
</dbReference>
<gene>
    <name evidence="4" type="primary">uspA_2</name>
    <name evidence="4" type="ORF">SCABRO_03106</name>
</gene>
<feature type="domain" description="UspA" evidence="3">
    <location>
        <begin position="2"/>
        <end position="141"/>
    </location>
</feature>
<reference evidence="4 5" key="1">
    <citation type="submission" date="2014-10" db="EMBL/GenBank/DDBJ databases">
        <title>Draft genome of anammox bacterium scalindua brodae, obtained using differential coverage binning of sequence data from two enrichment reactors.</title>
        <authorList>
            <person name="Speth D.R."/>
            <person name="Russ L."/>
            <person name="Kartal B."/>
            <person name="Op den Camp H.J."/>
            <person name="Dutilh B.E."/>
            <person name="Jetten M.S."/>
        </authorList>
    </citation>
    <scope>NUCLEOTIDE SEQUENCE [LARGE SCALE GENOMIC DNA]</scope>
    <source>
        <strain evidence="4">RU1</strain>
    </source>
</reference>
<dbReference type="AlphaFoldDB" id="A0A0B0EEU8"/>
<evidence type="ECO:0000259" key="3">
    <source>
        <dbReference type="Pfam" id="PF00582"/>
    </source>
</evidence>
<dbReference type="SUPFAM" id="SSF52402">
    <property type="entry name" value="Adenine nucleotide alpha hydrolases-like"/>
    <property type="match status" value="1"/>
</dbReference>
<accession>A0A0B0EEU8</accession>
<dbReference type="Gene3D" id="3.40.50.620">
    <property type="entry name" value="HUPs"/>
    <property type="match status" value="1"/>
</dbReference>
<name>A0A0B0EEU8_9BACT</name>
<dbReference type="Pfam" id="PF00582">
    <property type="entry name" value="Usp"/>
    <property type="match status" value="1"/>
</dbReference>
<dbReference type="CDD" id="cd00293">
    <property type="entry name" value="USP-like"/>
    <property type="match status" value="1"/>
</dbReference>
<evidence type="ECO:0000256" key="2">
    <source>
        <dbReference type="PIRNR" id="PIRNR006276"/>
    </source>
</evidence>
<dbReference type="PANTHER" id="PTHR46268">
    <property type="entry name" value="STRESS RESPONSE PROTEIN NHAX"/>
    <property type="match status" value="1"/>
</dbReference>
<comment type="similarity">
    <text evidence="1 2">Belongs to the universal stress protein A family.</text>
</comment>
<comment type="subcellular location">
    <subcellularLocation>
        <location evidence="2">Cytoplasm</location>
    </subcellularLocation>
</comment>
<organism evidence="4 5">
    <name type="scientific">Candidatus Scalindua brodae</name>
    <dbReference type="NCBI Taxonomy" id="237368"/>
    <lineage>
        <taxon>Bacteria</taxon>
        <taxon>Pseudomonadati</taxon>
        <taxon>Planctomycetota</taxon>
        <taxon>Candidatus Brocadiia</taxon>
        <taxon>Candidatus Brocadiales</taxon>
        <taxon>Candidatus Scalinduaceae</taxon>
        <taxon>Candidatus Scalindua</taxon>
    </lineage>
</organism>
<sequence>MNILVAIDLSSASQKILDKTKTLALALPAKVCLLHVIEGDPDFLDDEPDSQDTSAHGQQEFPLEYKALLKEVDGLRQSGIDTKGLLTQGSVVDVILQKSKQLEIDIIIVGTHGHGGVHHMIFGSVSEGVLRNTSCPVLVIPTLDRE</sequence>
<dbReference type="eggNOG" id="COG0589">
    <property type="taxonomic scope" value="Bacteria"/>
</dbReference>
<protein>
    <recommendedName>
        <fullName evidence="2">Universal stress protein</fullName>
    </recommendedName>
</protein>
<dbReference type="EMBL" id="JRYO01000215">
    <property type="protein sequence ID" value="KHE91119.1"/>
    <property type="molecule type" value="Genomic_DNA"/>
</dbReference>
<evidence type="ECO:0000313" key="4">
    <source>
        <dbReference type="EMBL" id="KHE91119.1"/>
    </source>
</evidence>
<dbReference type="InterPro" id="IPR006015">
    <property type="entry name" value="Universal_stress_UspA"/>
</dbReference>
<keyword evidence="2" id="KW-0963">Cytoplasm</keyword>
<dbReference type="Proteomes" id="UP000030652">
    <property type="component" value="Unassembled WGS sequence"/>
</dbReference>
<dbReference type="PIRSF" id="PIRSF006276">
    <property type="entry name" value="UspA"/>
    <property type="match status" value="1"/>
</dbReference>
<proteinExistence type="inferred from homology"/>
<comment type="caution">
    <text evidence="4">The sequence shown here is derived from an EMBL/GenBank/DDBJ whole genome shotgun (WGS) entry which is preliminary data.</text>
</comment>
<dbReference type="InterPro" id="IPR014729">
    <property type="entry name" value="Rossmann-like_a/b/a_fold"/>
</dbReference>
<dbReference type="GO" id="GO:0005737">
    <property type="term" value="C:cytoplasm"/>
    <property type="evidence" value="ECO:0007669"/>
    <property type="project" value="UniProtKB-SubCell"/>
</dbReference>